<comment type="caution">
    <text evidence="3">The sequence shown here is derived from an EMBL/GenBank/DDBJ whole genome shotgun (WGS) entry which is preliminary data.</text>
</comment>
<feature type="domain" description="UspA" evidence="2">
    <location>
        <begin position="4"/>
        <end position="48"/>
    </location>
</feature>
<evidence type="ECO:0000259" key="2">
    <source>
        <dbReference type="Pfam" id="PF00582"/>
    </source>
</evidence>
<gene>
    <name evidence="3" type="ORF">Q8A49_33360</name>
</gene>
<dbReference type="SUPFAM" id="SSF52402">
    <property type="entry name" value="Adenine nucleotide alpha hydrolases-like"/>
    <property type="match status" value="1"/>
</dbReference>
<comment type="similarity">
    <text evidence="1">Belongs to the universal stress protein A family.</text>
</comment>
<evidence type="ECO:0000313" key="3">
    <source>
        <dbReference type="EMBL" id="MEE2055395.1"/>
    </source>
</evidence>
<dbReference type="PRINTS" id="PR01438">
    <property type="entry name" value="UNVRSLSTRESS"/>
</dbReference>
<accession>A0ABU7L1G0</accession>
<sequence>MDALVEAGSEADLIVVGSRGRGSVRGLILGSVSQGVLHSATVPVVVLPKGVDATE</sequence>
<evidence type="ECO:0000313" key="4">
    <source>
        <dbReference type="Proteomes" id="UP001348641"/>
    </source>
</evidence>
<name>A0ABU7L1G0_9ACTN</name>
<reference evidence="3 4" key="1">
    <citation type="submission" date="2023-07" db="EMBL/GenBank/DDBJ databases">
        <authorList>
            <person name="Girao M."/>
            <person name="Carvalho M.F."/>
        </authorList>
    </citation>
    <scope>NUCLEOTIDE SEQUENCE [LARGE SCALE GENOMIC DNA]</scope>
    <source>
        <strain evidence="3 4">66/93</strain>
    </source>
</reference>
<dbReference type="InterPro" id="IPR006015">
    <property type="entry name" value="Universal_stress_UspA"/>
</dbReference>
<dbReference type="InterPro" id="IPR006016">
    <property type="entry name" value="UspA"/>
</dbReference>
<dbReference type="EMBL" id="JAUUCC010000175">
    <property type="protein sequence ID" value="MEE2055395.1"/>
    <property type="molecule type" value="Genomic_DNA"/>
</dbReference>
<organism evidence="3 4">
    <name type="scientific">Nocardiopsis tropica</name>
    <dbReference type="NCBI Taxonomy" id="109330"/>
    <lineage>
        <taxon>Bacteria</taxon>
        <taxon>Bacillati</taxon>
        <taxon>Actinomycetota</taxon>
        <taxon>Actinomycetes</taxon>
        <taxon>Streptosporangiales</taxon>
        <taxon>Nocardiopsidaceae</taxon>
        <taxon>Nocardiopsis</taxon>
    </lineage>
</organism>
<dbReference type="Proteomes" id="UP001348641">
    <property type="component" value="Unassembled WGS sequence"/>
</dbReference>
<evidence type="ECO:0000256" key="1">
    <source>
        <dbReference type="ARBA" id="ARBA00008791"/>
    </source>
</evidence>
<dbReference type="Gene3D" id="3.40.50.620">
    <property type="entry name" value="HUPs"/>
    <property type="match status" value="1"/>
</dbReference>
<dbReference type="InterPro" id="IPR014729">
    <property type="entry name" value="Rossmann-like_a/b/a_fold"/>
</dbReference>
<dbReference type="Pfam" id="PF00582">
    <property type="entry name" value="Usp"/>
    <property type="match status" value="1"/>
</dbReference>
<proteinExistence type="inferred from homology"/>
<protein>
    <submittedName>
        <fullName evidence="3">Universal stress protein</fullName>
    </submittedName>
</protein>